<dbReference type="PANTHER" id="PTHR11092:SF0">
    <property type="entry name" value="EPIMERASE FAMILY PROTEIN SDR39U1"/>
    <property type="match status" value="1"/>
</dbReference>
<dbReference type="STRING" id="1121353.H924_07640"/>
<evidence type="ECO:0000256" key="1">
    <source>
        <dbReference type="ARBA" id="ARBA00009353"/>
    </source>
</evidence>
<protein>
    <submittedName>
        <fullName evidence="5">Nucleoside-diphosphate sugar epimerase</fullName>
    </submittedName>
</protein>
<evidence type="ECO:0000259" key="3">
    <source>
        <dbReference type="Pfam" id="PF01370"/>
    </source>
</evidence>
<dbReference type="InterPro" id="IPR010099">
    <property type="entry name" value="SDR39U1"/>
</dbReference>
<sequence>MSLTTSHFIPFPREEVWDWHTRKGAVARLTPPFVPLTPIAQASRLADGTTIFSLPAGLKWVARHDLSGYMAGTRFTDVCLTAPVKALANWRHVHNFIDQDGGTLITDSVSTRLPANTLTGMFAYRQNQLLKDLTFLNSTKALFDGAPRRIALTGSRGLVGRALMAQLQTGGHEVIQLVRKDPKPGQRLWNPQSPATDLLEGIDVLVHLAGEPIFGRFNESHKEAISQSRTEPTRLLAELVATSPSCTALISASAIGFYGHDRGDEILDESSTSGDDFLAQVCREWEAATTPASAAGKRVALIRTGVALSGGGGMLPLLKTLFSTGLGGKFGDGTSWFSWIALDDLTDIYYRAIVDKQISGPVNAVAPNPVSNAEMTKVLASSLHRPAFLQIPSLGPKILLGSQGAEELALADQRTAPAKLQELGHSFRYTDIAAAIAHELGLEKLADAAQQLEIEAERKQERADQKAARKALKRAAPTESNLVDPEQIEQSILSSILNFRRKRND</sequence>
<dbReference type="CDD" id="cd07820">
    <property type="entry name" value="SRPBCC_3"/>
    <property type="match status" value="1"/>
</dbReference>
<dbReference type="OrthoDB" id="9801773at2"/>
<gene>
    <name evidence="5" type="ORF">H924_07640</name>
</gene>
<evidence type="ECO:0000256" key="2">
    <source>
        <dbReference type="SAM" id="MobiDB-lite"/>
    </source>
</evidence>
<feature type="domain" description="DUF1731" evidence="4">
    <location>
        <begin position="391"/>
        <end position="438"/>
    </location>
</feature>
<dbReference type="Proteomes" id="UP000011760">
    <property type="component" value="Chromosome"/>
</dbReference>
<comment type="similarity">
    <text evidence="1">Belongs to the NAD(P)-dependent epimerase/dehydratase family. SDR39U1 subfamily.</text>
</comment>
<dbReference type="eggNOG" id="COG1090">
    <property type="taxonomic scope" value="Bacteria"/>
</dbReference>
<dbReference type="InterPro" id="IPR023393">
    <property type="entry name" value="START-like_dom_sf"/>
</dbReference>
<evidence type="ECO:0000313" key="6">
    <source>
        <dbReference type="Proteomes" id="UP000011760"/>
    </source>
</evidence>
<dbReference type="Pfam" id="PF08338">
    <property type="entry name" value="DUF1731"/>
    <property type="match status" value="1"/>
</dbReference>
<dbReference type="CDD" id="cd05242">
    <property type="entry name" value="SDR_a8"/>
    <property type="match status" value="1"/>
</dbReference>
<dbReference type="EMBL" id="CP004354">
    <property type="protein sequence ID" value="AGG66970.1"/>
    <property type="molecule type" value="Genomic_DNA"/>
</dbReference>
<reference evidence="5 6" key="1">
    <citation type="submission" date="2013-02" db="EMBL/GenBank/DDBJ databases">
        <title>The complete genome sequence of Corynebacterium callunae DSM 20147.</title>
        <authorList>
            <person name="Ruckert C."/>
            <person name="Albersmeier A."/>
            <person name="Kalinowski J."/>
        </authorList>
    </citation>
    <scope>NUCLEOTIDE SEQUENCE [LARGE SCALE GENOMIC DNA]</scope>
    <source>
        <strain evidence="5 6">DSM 20147</strain>
    </source>
</reference>
<dbReference type="Gene3D" id="3.30.530.20">
    <property type="match status" value="1"/>
</dbReference>
<dbReference type="KEGG" id="ccn:H924_07640"/>
<dbReference type="PATRIC" id="fig|1121353.3.peg.1558"/>
<evidence type="ECO:0000259" key="4">
    <source>
        <dbReference type="Pfam" id="PF08338"/>
    </source>
</evidence>
<dbReference type="Gene3D" id="3.40.50.720">
    <property type="entry name" value="NAD(P)-binding Rossmann-like Domain"/>
    <property type="match status" value="1"/>
</dbReference>
<dbReference type="PANTHER" id="PTHR11092">
    <property type="entry name" value="SUGAR NUCLEOTIDE EPIMERASE RELATED"/>
    <property type="match status" value="1"/>
</dbReference>
<dbReference type="RefSeq" id="WP_015651401.1">
    <property type="nucleotide sequence ID" value="NC_020506.1"/>
</dbReference>
<accession>M1UFM1</accession>
<evidence type="ECO:0000313" key="5">
    <source>
        <dbReference type="EMBL" id="AGG66970.1"/>
    </source>
</evidence>
<feature type="region of interest" description="Disordered" evidence="2">
    <location>
        <begin position="460"/>
        <end position="484"/>
    </location>
</feature>
<proteinExistence type="inferred from homology"/>
<dbReference type="eggNOG" id="COG4276">
    <property type="taxonomic scope" value="Bacteria"/>
</dbReference>
<dbReference type="Pfam" id="PF01370">
    <property type="entry name" value="Epimerase"/>
    <property type="match status" value="1"/>
</dbReference>
<dbReference type="SUPFAM" id="SSF55961">
    <property type="entry name" value="Bet v1-like"/>
    <property type="match status" value="1"/>
</dbReference>
<organism evidence="5 6">
    <name type="scientific">Corynebacterium callunae DSM 20147</name>
    <dbReference type="NCBI Taxonomy" id="1121353"/>
    <lineage>
        <taxon>Bacteria</taxon>
        <taxon>Bacillati</taxon>
        <taxon>Actinomycetota</taxon>
        <taxon>Actinomycetes</taxon>
        <taxon>Mycobacteriales</taxon>
        <taxon>Corynebacteriaceae</taxon>
        <taxon>Corynebacterium</taxon>
    </lineage>
</organism>
<dbReference type="InterPro" id="IPR001509">
    <property type="entry name" value="Epimerase_deHydtase"/>
</dbReference>
<dbReference type="NCBIfam" id="TIGR01777">
    <property type="entry name" value="yfcH"/>
    <property type="match status" value="1"/>
</dbReference>
<feature type="domain" description="NAD-dependent epimerase/dehydratase" evidence="3">
    <location>
        <begin position="150"/>
        <end position="355"/>
    </location>
</feature>
<dbReference type="InterPro" id="IPR036291">
    <property type="entry name" value="NAD(P)-bd_dom_sf"/>
</dbReference>
<dbReference type="HOGENOM" id="CLU_047373_4_0_11"/>
<keyword evidence="6" id="KW-1185">Reference proteome</keyword>
<name>M1UFM1_9CORY</name>
<dbReference type="SUPFAM" id="SSF51735">
    <property type="entry name" value="NAD(P)-binding Rossmann-fold domains"/>
    <property type="match status" value="1"/>
</dbReference>
<dbReference type="InterPro" id="IPR013549">
    <property type="entry name" value="DUF1731"/>
</dbReference>
<dbReference type="AlphaFoldDB" id="M1UFM1"/>